<evidence type="ECO:0000313" key="2">
    <source>
        <dbReference type="Proteomes" id="UP000037425"/>
    </source>
</evidence>
<accession>A0A0L8C1W8</accession>
<dbReference type="RefSeq" id="WP_053247824.1">
    <property type="nucleotide sequence ID" value="NZ_LGAP01000002.1"/>
</dbReference>
<dbReference type="PATRIC" id="fig|106592.7.peg.2752"/>
<proteinExistence type="predicted"/>
<name>A0A0L8C1W8_ENSAD</name>
<dbReference type="Proteomes" id="UP000037425">
    <property type="component" value="Unassembled WGS sequence"/>
</dbReference>
<organism evidence="1 2">
    <name type="scientific">Ensifer adhaerens</name>
    <name type="common">Sinorhizobium morelense</name>
    <dbReference type="NCBI Taxonomy" id="106592"/>
    <lineage>
        <taxon>Bacteria</taxon>
        <taxon>Pseudomonadati</taxon>
        <taxon>Pseudomonadota</taxon>
        <taxon>Alphaproteobacteria</taxon>
        <taxon>Hyphomicrobiales</taxon>
        <taxon>Rhizobiaceae</taxon>
        <taxon>Sinorhizobium/Ensifer group</taxon>
        <taxon>Ensifer</taxon>
    </lineage>
</organism>
<dbReference type="OrthoDB" id="8421671at2"/>
<evidence type="ECO:0000313" key="1">
    <source>
        <dbReference type="EMBL" id="KOF20891.1"/>
    </source>
</evidence>
<reference evidence="2" key="1">
    <citation type="submission" date="2015-07" db="EMBL/GenBank/DDBJ databases">
        <title>Whole genome sequence of an Ensifer adhaerens strain isolated from a cave pool in the Wind Cave National Park.</title>
        <authorList>
            <person name="Eng W.W.H."/>
            <person name="Gan H.M."/>
            <person name="Barton H.A."/>
            <person name="Savka M.A."/>
        </authorList>
    </citation>
    <scope>NUCLEOTIDE SEQUENCE [LARGE SCALE GENOMIC DNA]</scope>
    <source>
        <strain evidence="2">SD006</strain>
    </source>
</reference>
<protein>
    <submittedName>
        <fullName evidence="1">Uncharacterized protein</fullName>
    </submittedName>
</protein>
<comment type="caution">
    <text evidence="1">The sequence shown here is derived from an EMBL/GenBank/DDBJ whole genome shotgun (WGS) entry which is preliminary data.</text>
</comment>
<sequence>MKNIPQIDSWRSGLFTEFDIVTALGESGVALGELFACDMLRSAQRPADAGGLVRFELSPSARASLAIMHDLWRHADLPLRVAKQALSNWPQIAVSVSRIVDFEPEACEDNGASWEPTHADPFQFFGPFAEESLPVAAVDEYIDLIDERFLLWRKPKHGSHGIAAAIHASQNRLLLDPQDTAAQADFLDAAAFLRRPAEYELIWLGSTRDGLFRPTPAASSPCTPERLPTATLMAEAGNAATLATNYRSKRSVNISLAARVMKRRALGLNVR</sequence>
<gene>
    <name evidence="1" type="ORF">AC244_05580</name>
</gene>
<dbReference type="AlphaFoldDB" id="A0A0L8C1W8"/>
<dbReference type="EMBL" id="LGAP01000002">
    <property type="protein sequence ID" value="KOF20891.1"/>
    <property type="molecule type" value="Genomic_DNA"/>
</dbReference>